<proteinExistence type="inferred from homology"/>
<accession>A0A6J7RS89</accession>
<dbReference type="InterPro" id="IPR025110">
    <property type="entry name" value="AMP-bd_C"/>
</dbReference>
<keyword evidence="2" id="KW-0436">Ligase</keyword>
<name>A0A6J7RS89_9ZZZZ</name>
<dbReference type="GO" id="GO:0006631">
    <property type="term" value="P:fatty acid metabolic process"/>
    <property type="evidence" value="ECO:0007669"/>
    <property type="project" value="TreeGrafter"/>
</dbReference>
<feature type="domain" description="AMP-binding enzyme C-terminal" evidence="3">
    <location>
        <begin position="55"/>
        <end position="131"/>
    </location>
</feature>
<dbReference type="GO" id="GO:0031956">
    <property type="term" value="F:medium-chain fatty acid-CoA ligase activity"/>
    <property type="evidence" value="ECO:0007669"/>
    <property type="project" value="TreeGrafter"/>
</dbReference>
<reference evidence="4" key="1">
    <citation type="submission" date="2020-05" db="EMBL/GenBank/DDBJ databases">
        <authorList>
            <person name="Chiriac C."/>
            <person name="Salcher M."/>
            <person name="Ghai R."/>
            <person name="Kavagutti S V."/>
        </authorList>
    </citation>
    <scope>NUCLEOTIDE SEQUENCE</scope>
</reference>
<evidence type="ECO:0000256" key="2">
    <source>
        <dbReference type="ARBA" id="ARBA00022598"/>
    </source>
</evidence>
<dbReference type="SUPFAM" id="SSF56801">
    <property type="entry name" value="Acetyl-CoA synthetase-like"/>
    <property type="match status" value="1"/>
</dbReference>
<protein>
    <submittedName>
        <fullName evidence="4">Unannotated protein</fullName>
    </submittedName>
</protein>
<organism evidence="4">
    <name type="scientific">freshwater metagenome</name>
    <dbReference type="NCBI Taxonomy" id="449393"/>
    <lineage>
        <taxon>unclassified sequences</taxon>
        <taxon>metagenomes</taxon>
        <taxon>ecological metagenomes</taxon>
    </lineage>
</organism>
<evidence type="ECO:0000256" key="1">
    <source>
        <dbReference type="ARBA" id="ARBA00006432"/>
    </source>
</evidence>
<dbReference type="FunFam" id="3.30.300.30:FF:000008">
    <property type="entry name" value="2,3-dihydroxybenzoate-AMP ligase"/>
    <property type="match status" value="1"/>
</dbReference>
<evidence type="ECO:0000313" key="4">
    <source>
        <dbReference type="EMBL" id="CAB5031665.1"/>
    </source>
</evidence>
<dbReference type="PANTHER" id="PTHR43201">
    <property type="entry name" value="ACYL-COA SYNTHETASE"/>
    <property type="match status" value="1"/>
</dbReference>
<dbReference type="PANTHER" id="PTHR43201:SF8">
    <property type="entry name" value="ACYL-COA SYNTHETASE FAMILY MEMBER 3"/>
    <property type="match status" value="1"/>
</dbReference>
<evidence type="ECO:0000259" key="3">
    <source>
        <dbReference type="Pfam" id="PF13193"/>
    </source>
</evidence>
<dbReference type="InterPro" id="IPR045851">
    <property type="entry name" value="AMP-bd_C_sf"/>
</dbReference>
<dbReference type="Gene3D" id="2.30.38.10">
    <property type="entry name" value="Luciferase, Domain 3"/>
    <property type="match status" value="1"/>
</dbReference>
<dbReference type="AlphaFoldDB" id="A0A6J7RS89"/>
<dbReference type="EMBL" id="CAFBPN010000159">
    <property type="protein sequence ID" value="CAB5031665.1"/>
    <property type="molecule type" value="Genomic_DNA"/>
</dbReference>
<comment type="similarity">
    <text evidence="1">Belongs to the ATP-dependent AMP-binding enzyme family.</text>
</comment>
<dbReference type="Pfam" id="PF13193">
    <property type="entry name" value="AMP-binding_C"/>
    <property type="match status" value="1"/>
</dbReference>
<dbReference type="Gene3D" id="3.30.300.30">
    <property type="match status" value="1"/>
</dbReference>
<gene>
    <name evidence="4" type="ORF">UFOPK4098_01612</name>
</gene>
<sequence>MVYPNDPEKSAKAHLRPGVFTLGEIGYVTPDGFVYITDRFSDMIVSGGVNIYPAEAEKVLIEHPQVADVAVIGVPDKDMGEAVKALVVPQDMNNAPTPEELIALCREHLAGYKCPRTVEIVSTVGRNAMGKINKRTLRAPYWESGRTIG</sequence>